<feature type="binding site" evidence="1">
    <location>
        <position position="221"/>
    </location>
    <ligand>
        <name>ATP</name>
        <dbReference type="ChEBI" id="CHEBI:30616"/>
    </ligand>
</feature>
<keyword evidence="1 4" id="KW-0808">Transferase</keyword>
<dbReference type="PIRSF" id="PIRSF005303">
    <property type="entry name" value="Thiam_monoph_kin"/>
    <property type="match status" value="1"/>
</dbReference>
<dbReference type="RefSeq" id="WP_012937352.1">
    <property type="nucleotide sequence ID" value="NC_013739.1"/>
</dbReference>
<feature type="binding site" evidence="1">
    <location>
        <position position="28"/>
    </location>
    <ligand>
        <name>Mg(2+)</name>
        <dbReference type="ChEBI" id="CHEBI:18420"/>
        <label>3</label>
    </ligand>
</feature>
<comment type="caution">
    <text evidence="1">Lacks conserved residue(s) required for the propagation of feature annotation.</text>
</comment>
<dbReference type="Proteomes" id="UP000008229">
    <property type="component" value="Chromosome"/>
</dbReference>
<feature type="binding site" evidence="1">
    <location>
        <position position="43"/>
    </location>
    <ligand>
        <name>Mg(2+)</name>
        <dbReference type="ChEBI" id="CHEBI:18420"/>
        <label>1</label>
    </ligand>
</feature>
<dbReference type="Gene3D" id="3.30.1330.10">
    <property type="entry name" value="PurM-like, N-terminal domain"/>
    <property type="match status" value="1"/>
</dbReference>
<dbReference type="SUPFAM" id="SSF56042">
    <property type="entry name" value="PurM C-terminal domain-like"/>
    <property type="match status" value="1"/>
</dbReference>
<keyword evidence="1" id="KW-0460">Magnesium</keyword>
<dbReference type="UniPathway" id="UPA00060">
    <property type="reaction ID" value="UER00142"/>
</dbReference>
<feature type="binding site" evidence="1">
    <location>
        <position position="76"/>
    </location>
    <ligand>
        <name>Mg(2+)</name>
        <dbReference type="ChEBI" id="CHEBI:18420"/>
        <label>4</label>
    </ligand>
</feature>
<feature type="binding site" evidence="1">
    <location>
        <position position="43"/>
    </location>
    <ligand>
        <name>Mg(2+)</name>
        <dbReference type="ChEBI" id="CHEBI:18420"/>
        <label>2</label>
    </ligand>
</feature>
<organism evidence="4 5">
    <name type="scientific">Conexibacter woesei (strain DSM 14684 / CCUG 47730 / CIP 108061 / JCM 11494 / NBRC 100937 / ID131577)</name>
    <dbReference type="NCBI Taxonomy" id="469383"/>
    <lineage>
        <taxon>Bacteria</taxon>
        <taxon>Bacillati</taxon>
        <taxon>Actinomycetota</taxon>
        <taxon>Thermoleophilia</taxon>
        <taxon>Solirubrobacterales</taxon>
        <taxon>Conexibacteraceae</taxon>
        <taxon>Conexibacter</taxon>
    </lineage>
</organism>
<dbReference type="CDD" id="cd02194">
    <property type="entry name" value="ThiL"/>
    <property type="match status" value="1"/>
</dbReference>
<feature type="binding site" evidence="1">
    <location>
        <position position="41"/>
    </location>
    <ligand>
        <name>Mg(2+)</name>
        <dbReference type="ChEBI" id="CHEBI:18420"/>
        <label>4</label>
    </ligand>
</feature>
<dbReference type="PANTHER" id="PTHR30270">
    <property type="entry name" value="THIAMINE-MONOPHOSPHATE KINASE"/>
    <property type="match status" value="1"/>
</dbReference>
<comment type="function">
    <text evidence="1">Catalyzes the ATP-dependent phosphorylation of thiamine-monophosphate (TMP) to form thiamine-pyrophosphate (TPP), the active form of vitamin B1.</text>
</comment>
<sequence>MRELALIEALSEILADEHDRVVRWIGDDAAVVRARPYAVTSVDTMVDGVHFRFDGGDGTASLADVGHRALAGALSDVAAMGAEAGEAYLALVLPPGLDDAALRELFAAAQQLAAATGTTIAGGDLARGPALVASVTVVGWADAEHELIGRDGARPGDLVGVTGALGGSGAGLELLEGRVGPARLDPDVARALIRRHLRPQPRIAEGRALAAAGARAMIDISDGIATDAGHIARRSGGRLVLALDRLPLADGVAEVAAALGQPPAALAATAGEDYELCVCVPPERRAAAEAAAAVTWIGTVEAAEGDGAGVDFGSDAALLRGYEHDF</sequence>
<dbReference type="NCBIfam" id="TIGR01379">
    <property type="entry name" value="thiL"/>
    <property type="match status" value="1"/>
</dbReference>
<feature type="binding site" evidence="1">
    <location>
        <position position="272"/>
    </location>
    <ligand>
        <name>substrate</name>
    </ligand>
</feature>
<keyword evidence="1" id="KW-0547">Nucleotide-binding</keyword>
<dbReference type="Gene3D" id="3.90.650.10">
    <property type="entry name" value="PurM-like C-terminal domain"/>
    <property type="match status" value="1"/>
</dbReference>
<dbReference type="GO" id="GO:0005524">
    <property type="term" value="F:ATP binding"/>
    <property type="evidence" value="ECO:0007669"/>
    <property type="project" value="UniProtKB-UniRule"/>
</dbReference>
<dbReference type="eggNOG" id="COG0611">
    <property type="taxonomic scope" value="Bacteria"/>
</dbReference>
<dbReference type="GO" id="GO:0009228">
    <property type="term" value="P:thiamine biosynthetic process"/>
    <property type="evidence" value="ECO:0007669"/>
    <property type="project" value="UniProtKB-KW"/>
</dbReference>
<evidence type="ECO:0000313" key="4">
    <source>
        <dbReference type="EMBL" id="ADB54301.1"/>
    </source>
</evidence>
<reference evidence="4 5" key="1">
    <citation type="journal article" date="2010" name="Stand. Genomic Sci.">
        <title>Complete genome sequence of Conexibacter woesei type strain (ID131577).</title>
        <authorList>
            <person name="Pukall R."/>
            <person name="Lapidus A."/>
            <person name="Glavina Del Rio T."/>
            <person name="Copeland A."/>
            <person name="Tice H."/>
            <person name="Cheng J.-F."/>
            <person name="Lucas S."/>
            <person name="Chen F."/>
            <person name="Nolan M."/>
            <person name="Bruce D."/>
            <person name="Goodwin L."/>
            <person name="Pitluck S."/>
            <person name="Mavromatis K."/>
            <person name="Ivanova N."/>
            <person name="Ovchinnikova G."/>
            <person name="Pati A."/>
            <person name="Chen A."/>
            <person name="Palaniappan K."/>
            <person name="Land M."/>
            <person name="Hauser L."/>
            <person name="Chang Y.-J."/>
            <person name="Jeffries C.D."/>
            <person name="Chain P."/>
            <person name="Meincke L."/>
            <person name="Sims D."/>
            <person name="Brettin T."/>
            <person name="Detter J.C."/>
            <person name="Rohde M."/>
            <person name="Goeker M."/>
            <person name="Bristow J."/>
            <person name="Eisen J.A."/>
            <person name="Markowitz V."/>
            <person name="Kyrpides N.C."/>
            <person name="Klenk H.-P."/>
            <person name="Hugenholtz P."/>
        </authorList>
    </citation>
    <scope>NUCLEOTIDE SEQUENCE [LARGE SCALE GENOMIC DNA]</scope>
    <source>
        <strain evidence="5">DSM 14684 / CIP 108061 / JCM 11494 / NBRC 100937 / ID131577</strain>
    </source>
</reference>
<feature type="binding site" evidence="1">
    <location>
        <position position="76"/>
    </location>
    <ligand>
        <name>Mg(2+)</name>
        <dbReference type="ChEBI" id="CHEBI:18420"/>
        <label>3</label>
    </ligand>
</feature>
<dbReference type="SUPFAM" id="SSF55326">
    <property type="entry name" value="PurM N-terminal domain-like"/>
    <property type="match status" value="1"/>
</dbReference>
<feature type="binding site" evidence="1">
    <location>
        <position position="219"/>
    </location>
    <ligand>
        <name>Mg(2+)</name>
        <dbReference type="ChEBI" id="CHEBI:18420"/>
        <label>3</label>
    </ligand>
</feature>
<dbReference type="KEGG" id="cwo:Cwoe_5901"/>
<feature type="binding site" evidence="1">
    <location>
        <position position="222"/>
    </location>
    <ligand>
        <name>Mg(2+)</name>
        <dbReference type="ChEBI" id="CHEBI:18420"/>
        <label>5</label>
    </ligand>
</feature>
<feature type="binding site" evidence="1">
    <location>
        <position position="322"/>
    </location>
    <ligand>
        <name>substrate</name>
    </ligand>
</feature>
<protein>
    <recommendedName>
        <fullName evidence="1">Thiamine-monophosphate kinase</fullName>
        <shortName evidence="1">TMP kinase</shortName>
        <shortName evidence="1">Thiamine-phosphate kinase</shortName>
        <ecNumber evidence="1">2.7.4.16</ecNumber>
    </recommendedName>
</protein>
<dbReference type="InterPro" id="IPR016188">
    <property type="entry name" value="PurM-like_N"/>
</dbReference>
<feature type="domain" description="PurM-like N-terminal" evidence="2">
    <location>
        <begin position="26"/>
        <end position="140"/>
    </location>
</feature>
<dbReference type="OrthoDB" id="9802811at2"/>
<evidence type="ECO:0000313" key="5">
    <source>
        <dbReference type="Proteomes" id="UP000008229"/>
    </source>
</evidence>
<feature type="binding site" evidence="1">
    <location>
        <begin position="123"/>
        <end position="124"/>
    </location>
    <ligand>
        <name>ATP</name>
        <dbReference type="ChEBI" id="CHEBI:30616"/>
    </ligand>
</feature>
<keyword evidence="1" id="KW-0784">Thiamine biosynthesis</keyword>
<dbReference type="EMBL" id="CP001854">
    <property type="protein sequence ID" value="ADB54301.1"/>
    <property type="molecule type" value="Genomic_DNA"/>
</dbReference>
<evidence type="ECO:0000259" key="2">
    <source>
        <dbReference type="Pfam" id="PF00586"/>
    </source>
</evidence>
<feature type="binding site" evidence="1">
    <location>
        <position position="150"/>
    </location>
    <ligand>
        <name>ATP</name>
        <dbReference type="ChEBI" id="CHEBI:30616"/>
    </ligand>
</feature>
<name>D3F3S6_CONWI</name>
<keyword evidence="5" id="KW-1185">Reference proteome</keyword>
<evidence type="ECO:0000256" key="1">
    <source>
        <dbReference type="HAMAP-Rule" id="MF_02128"/>
    </source>
</evidence>
<keyword evidence="1" id="KW-0479">Metal-binding</keyword>
<comment type="pathway">
    <text evidence="1">Cofactor biosynthesis; thiamine diphosphate biosynthesis; thiamine diphosphate from thiamine phosphate: step 1/1.</text>
</comment>
<dbReference type="GO" id="GO:0009030">
    <property type="term" value="F:thiamine-phosphate kinase activity"/>
    <property type="evidence" value="ECO:0007669"/>
    <property type="project" value="UniProtKB-UniRule"/>
</dbReference>
<proteinExistence type="inferred from homology"/>
<dbReference type="GO" id="GO:0009229">
    <property type="term" value="P:thiamine diphosphate biosynthetic process"/>
    <property type="evidence" value="ECO:0007669"/>
    <property type="project" value="UniProtKB-UniRule"/>
</dbReference>
<feature type="domain" description="PurM-like C-terminal" evidence="3">
    <location>
        <begin position="154"/>
        <end position="307"/>
    </location>
</feature>
<gene>
    <name evidence="1" type="primary">thiL</name>
    <name evidence="4" type="ordered locus">Cwoe_5901</name>
</gene>
<dbReference type="STRING" id="469383.Cwoe_5901"/>
<dbReference type="EC" id="2.7.4.16" evidence="1"/>
<dbReference type="GO" id="GO:0000287">
    <property type="term" value="F:magnesium ion binding"/>
    <property type="evidence" value="ECO:0007669"/>
    <property type="project" value="UniProtKB-UniRule"/>
</dbReference>
<dbReference type="Pfam" id="PF02769">
    <property type="entry name" value="AIRS_C"/>
    <property type="match status" value="1"/>
</dbReference>
<evidence type="ECO:0000259" key="3">
    <source>
        <dbReference type="Pfam" id="PF02769"/>
    </source>
</evidence>
<dbReference type="HOGENOM" id="CLU_046964_3_0_11"/>
<comment type="catalytic activity">
    <reaction evidence="1">
        <text>thiamine phosphate + ATP = thiamine diphosphate + ADP</text>
        <dbReference type="Rhea" id="RHEA:15913"/>
        <dbReference type="ChEBI" id="CHEBI:30616"/>
        <dbReference type="ChEBI" id="CHEBI:37575"/>
        <dbReference type="ChEBI" id="CHEBI:58937"/>
        <dbReference type="ChEBI" id="CHEBI:456216"/>
        <dbReference type="EC" id="2.7.4.16"/>
    </reaction>
</comment>
<feature type="binding site" evidence="1">
    <location>
        <position position="50"/>
    </location>
    <ligand>
        <name>substrate</name>
    </ligand>
</feature>
<reference evidence="5" key="2">
    <citation type="submission" date="2010-01" db="EMBL/GenBank/DDBJ databases">
        <title>The complete genome of Conexibacter woesei DSM 14684.</title>
        <authorList>
            <consortium name="US DOE Joint Genome Institute (JGI-PGF)"/>
            <person name="Lucas S."/>
            <person name="Copeland A."/>
            <person name="Lapidus A."/>
            <person name="Glavina del Rio T."/>
            <person name="Dalin E."/>
            <person name="Tice H."/>
            <person name="Bruce D."/>
            <person name="Goodwin L."/>
            <person name="Pitluck S."/>
            <person name="Kyrpides N."/>
            <person name="Mavromatis K."/>
            <person name="Ivanova N."/>
            <person name="Mikhailova N."/>
            <person name="Chertkov O."/>
            <person name="Brettin T."/>
            <person name="Detter J.C."/>
            <person name="Han C."/>
            <person name="Larimer F."/>
            <person name="Land M."/>
            <person name="Hauser L."/>
            <person name="Markowitz V."/>
            <person name="Cheng J.-F."/>
            <person name="Hugenholtz P."/>
            <person name="Woyke T."/>
            <person name="Wu D."/>
            <person name="Pukall R."/>
            <person name="Steenblock K."/>
            <person name="Schneider S."/>
            <person name="Klenk H.-P."/>
            <person name="Eisen J.A."/>
        </authorList>
    </citation>
    <scope>NUCLEOTIDE SEQUENCE [LARGE SCALE GENOMIC DNA]</scope>
    <source>
        <strain evidence="5">DSM 14684 / CIP 108061 / JCM 11494 / NBRC 100937 / ID131577</strain>
    </source>
</reference>
<keyword evidence="1 4" id="KW-0418">Kinase</keyword>
<accession>D3F3S6</accession>
<dbReference type="InterPro" id="IPR036676">
    <property type="entry name" value="PurM-like_C_sf"/>
</dbReference>
<comment type="similarity">
    <text evidence="1">Belongs to the thiamine-monophosphate kinase family.</text>
</comment>
<dbReference type="Pfam" id="PF00586">
    <property type="entry name" value="AIRS"/>
    <property type="match status" value="1"/>
</dbReference>
<dbReference type="InterPro" id="IPR036921">
    <property type="entry name" value="PurM-like_N_sf"/>
</dbReference>
<dbReference type="AlphaFoldDB" id="D3F3S6"/>
<dbReference type="InterPro" id="IPR010918">
    <property type="entry name" value="PurM-like_C_dom"/>
</dbReference>
<feature type="binding site" evidence="1">
    <location>
        <position position="28"/>
    </location>
    <ligand>
        <name>Mg(2+)</name>
        <dbReference type="ChEBI" id="CHEBI:18420"/>
        <label>4</label>
    </ligand>
</feature>
<feature type="binding site" evidence="1">
    <location>
        <position position="76"/>
    </location>
    <ligand>
        <name>Mg(2+)</name>
        <dbReference type="ChEBI" id="CHEBI:18420"/>
        <label>2</label>
    </ligand>
</feature>
<dbReference type="HAMAP" id="MF_02128">
    <property type="entry name" value="TMP_kinase"/>
    <property type="match status" value="1"/>
</dbReference>
<comment type="miscellaneous">
    <text evidence="1">Reaction mechanism of ThiL seems to utilize a direct, inline transfer of the gamma-phosphate of ATP to TMP rather than a phosphorylated enzyme intermediate.</text>
</comment>
<dbReference type="PANTHER" id="PTHR30270:SF0">
    <property type="entry name" value="THIAMINE-MONOPHOSPHATE KINASE"/>
    <property type="match status" value="1"/>
</dbReference>
<keyword evidence="1" id="KW-0067">ATP-binding</keyword>
<dbReference type="InterPro" id="IPR006283">
    <property type="entry name" value="ThiL-like"/>
</dbReference>
<feature type="binding site" evidence="1">
    <location>
        <position position="124"/>
    </location>
    <ligand>
        <name>Mg(2+)</name>
        <dbReference type="ChEBI" id="CHEBI:18420"/>
        <label>1</label>
    </ligand>
</feature>